<evidence type="ECO:0000313" key="4">
    <source>
        <dbReference type="EMBL" id="GLC29625.1"/>
    </source>
</evidence>
<dbReference type="RefSeq" id="WP_264848914.1">
    <property type="nucleotide sequence ID" value="NZ_BRXR01000001.1"/>
</dbReference>
<gene>
    <name evidence="4" type="ORF">bsdE14_10350</name>
</gene>
<dbReference type="PANTHER" id="PTHR30055">
    <property type="entry name" value="HTH-TYPE TRANSCRIPTIONAL REGULATOR RUTR"/>
    <property type="match status" value="1"/>
</dbReference>
<dbReference type="PRINTS" id="PR00455">
    <property type="entry name" value="HTHTETR"/>
</dbReference>
<dbReference type="SUPFAM" id="SSF46689">
    <property type="entry name" value="Homeodomain-like"/>
    <property type="match status" value="1"/>
</dbReference>
<dbReference type="InterPro" id="IPR009057">
    <property type="entry name" value="Homeodomain-like_sf"/>
</dbReference>
<evidence type="ECO:0000256" key="2">
    <source>
        <dbReference type="PROSITE-ProRule" id="PRU00335"/>
    </source>
</evidence>
<evidence type="ECO:0000313" key="5">
    <source>
        <dbReference type="Proteomes" id="UP001208567"/>
    </source>
</evidence>
<dbReference type="InterPro" id="IPR036271">
    <property type="entry name" value="Tet_transcr_reg_TetR-rel_C_sf"/>
</dbReference>
<proteinExistence type="predicted"/>
<dbReference type="InterPro" id="IPR023772">
    <property type="entry name" value="DNA-bd_HTH_TetR-type_CS"/>
</dbReference>
<keyword evidence="1 2" id="KW-0238">DNA-binding</keyword>
<dbReference type="InterPro" id="IPR039536">
    <property type="entry name" value="TetR_C_Proteobacteria"/>
</dbReference>
<dbReference type="InterPro" id="IPR001647">
    <property type="entry name" value="HTH_TetR"/>
</dbReference>
<accession>A0ABQ5N340</accession>
<dbReference type="InterPro" id="IPR050109">
    <property type="entry name" value="HTH-type_TetR-like_transc_reg"/>
</dbReference>
<feature type="DNA-binding region" description="H-T-H motif" evidence="2">
    <location>
        <begin position="27"/>
        <end position="46"/>
    </location>
</feature>
<dbReference type="PROSITE" id="PS01081">
    <property type="entry name" value="HTH_TETR_1"/>
    <property type="match status" value="1"/>
</dbReference>
<dbReference type="Gene3D" id="1.10.357.10">
    <property type="entry name" value="Tetracycline Repressor, domain 2"/>
    <property type="match status" value="1"/>
</dbReference>
<evidence type="ECO:0000259" key="3">
    <source>
        <dbReference type="PROSITE" id="PS50977"/>
    </source>
</evidence>
<dbReference type="Pfam" id="PF00440">
    <property type="entry name" value="TetR_N"/>
    <property type="match status" value="1"/>
</dbReference>
<comment type="caution">
    <text evidence="4">The sequence shown here is derived from an EMBL/GenBank/DDBJ whole genome shotgun (WGS) entry which is preliminary data.</text>
</comment>
<dbReference type="PANTHER" id="PTHR30055:SF226">
    <property type="entry name" value="HTH-TYPE TRANSCRIPTIONAL REGULATOR PKSA"/>
    <property type="match status" value="1"/>
</dbReference>
<feature type="domain" description="HTH tetR-type" evidence="3">
    <location>
        <begin position="4"/>
        <end position="64"/>
    </location>
</feature>
<protein>
    <submittedName>
        <fullName evidence="4">AcrR family transcriptional regulator</fullName>
    </submittedName>
</protein>
<name>A0ABQ5N340_9CLOT</name>
<dbReference type="Pfam" id="PF14246">
    <property type="entry name" value="TetR_C_7"/>
    <property type="match status" value="1"/>
</dbReference>
<organism evidence="4 5">
    <name type="scientific">Clostridium omnivorum</name>
    <dbReference type="NCBI Taxonomy" id="1604902"/>
    <lineage>
        <taxon>Bacteria</taxon>
        <taxon>Bacillati</taxon>
        <taxon>Bacillota</taxon>
        <taxon>Clostridia</taxon>
        <taxon>Eubacteriales</taxon>
        <taxon>Clostridiaceae</taxon>
        <taxon>Clostridium</taxon>
    </lineage>
</organism>
<reference evidence="4 5" key="1">
    <citation type="journal article" date="2024" name="Int. J. Syst. Evol. Microbiol.">
        <title>Clostridium omnivorum sp. nov., isolated from anoxic soil under the treatment of reductive soil disinfestation.</title>
        <authorList>
            <person name="Ueki A."/>
            <person name="Tonouchi A."/>
            <person name="Kaku N."/>
            <person name="Honma S."/>
            <person name="Ueki K."/>
        </authorList>
    </citation>
    <scope>NUCLEOTIDE SEQUENCE [LARGE SCALE GENOMIC DNA]</scope>
    <source>
        <strain evidence="4 5">E14</strain>
    </source>
</reference>
<sequence length="202" mass="23200">MVRGNREEEILEAAIKIFSEKGFSAATTSEIAKEAGVAEGTIFRYFKTKKDILIKVMAKVVEILGEKLIIERLTKLLEENKEKSEREILITIVKDRLEMFEKYWDMIKIVATEMQFHKDLREVFIKSVVTKGKDIVENFINAGVSKGVFRKVDTAIALRSLIGMVGIYVIQSQVFPEVINMDKDRQIEEMVDLFLYGLSKKN</sequence>
<dbReference type="Proteomes" id="UP001208567">
    <property type="component" value="Unassembled WGS sequence"/>
</dbReference>
<evidence type="ECO:0000256" key="1">
    <source>
        <dbReference type="ARBA" id="ARBA00023125"/>
    </source>
</evidence>
<keyword evidence="5" id="KW-1185">Reference proteome</keyword>
<dbReference type="Gene3D" id="1.10.10.60">
    <property type="entry name" value="Homeodomain-like"/>
    <property type="match status" value="1"/>
</dbReference>
<dbReference type="EMBL" id="BRXR01000001">
    <property type="protein sequence ID" value="GLC29625.1"/>
    <property type="molecule type" value="Genomic_DNA"/>
</dbReference>
<dbReference type="PROSITE" id="PS50977">
    <property type="entry name" value="HTH_TETR_2"/>
    <property type="match status" value="1"/>
</dbReference>
<dbReference type="SUPFAM" id="SSF48498">
    <property type="entry name" value="Tetracyclin repressor-like, C-terminal domain"/>
    <property type="match status" value="1"/>
</dbReference>